<dbReference type="InterPro" id="IPR029063">
    <property type="entry name" value="SAM-dependent_MTases_sf"/>
</dbReference>
<dbReference type="EMBL" id="CACVAS010000047">
    <property type="protein sequence ID" value="CAA6807655.1"/>
    <property type="molecule type" value="Genomic_DNA"/>
</dbReference>
<dbReference type="AlphaFoldDB" id="A0A6S6SSN8"/>
<evidence type="ECO:0000259" key="1">
    <source>
        <dbReference type="Pfam" id="PF13708"/>
    </source>
</evidence>
<dbReference type="GO" id="GO:0003676">
    <property type="term" value="F:nucleic acid binding"/>
    <property type="evidence" value="ECO:0007669"/>
    <property type="project" value="InterPro"/>
</dbReference>
<evidence type="ECO:0000313" key="2">
    <source>
        <dbReference type="EMBL" id="CAA6807655.1"/>
    </source>
</evidence>
<organism evidence="2">
    <name type="scientific">uncultured Sulfurovum sp</name>
    <dbReference type="NCBI Taxonomy" id="269237"/>
    <lineage>
        <taxon>Bacteria</taxon>
        <taxon>Pseudomonadati</taxon>
        <taxon>Campylobacterota</taxon>
        <taxon>Epsilonproteobacteria</taxon>
        <taxon>Campylobacterales</taxon>
        <taxon>Sulfurovaceae</taxon>
        <taxon>Sulfurovum</taxon>
        <taxon>environmental samples</taxon>
    </lineage>
</organism>
<sequence length="600" mass="69315">MSKQPHKNLLDIIKEKKEDFEWYPTTNEIIQALYISIYDEEKKNRFTDFPSVSMLDIGAGDGNVFREMDHLYKNTQDKKDGLKVTSAYAIEKSNTLIQAMDPDVFVIGTDFWNQTLVDKKVDIVFSNPPYSSYSQWSEKVIKESLSKFIYLVIPERWEEDKRITHALDQRDADAEVVGSFSFEDSEYRKARAKVHLLKISLASKVRHRSSTCNIDPFNLWFKETYAFKDEAPKEESIQDKAETLNNLVPGKSLVERLEELYNQELLHLHANYQSIATLDADLLREMGISKKMMIEGLKLKIENTKNVYWQELFNNLDTITSRLTKKSRESLLGTLTEHTSVDFSVSNAYGIIIWVIKNANKYYDAQLLKLYEDLSKVENIRNYKSNKRIISDDWRFLKEGYSHYALDYRIVLTFYGLIDTEYAYQAVNGLGNAAADFIDDIKTVANNLGFSITSSVSDSSMQWVSQHKNNFMQKTTHGKIPLKVGTKTNLGKIEDVVYQDENGCYQYFVGGYWTHWDSIKTEDDIFVEIKTFKNGNLHAKFNTQFMKKLNIEAARLNKWIKTPQEASDEFDISTEEANEYFGSSYTLTPSSVSNLLPSLV</sequence>
<dbReference type="Pfam" id="PF13708">
    <property type="entry name" value="DUF4942"/>
    <property type="match status" value="1"/>
</dbReference>
<dbReference type="InterPro" id="IPR031339">
    <property type="entry name" value="DUF4942"/>
</dbReference>
<dbReference type="InterPro" id="IPR002052">
    <property type="entry name" value="DNA_methylase_N6_adenine_CS"/>
</dbReference>
<dbReference type="Gene3D" id="3.40.50.150">
    <property type="entry name" value="Vaccinia Virus protein VP39"/>
    <property type="match status" value="1"/>
</dbReference>
<protein>
    <recommendedName>
        <fullName evidence="1">DUF4942 domain-containing protein</fullName>
    </recommendedName>
</protein>
<dbReference type="GO" id="GO:0032259">
    <property type="term" value="P:methylation"/>
    <property type="evidence" value="ECO:0007669"/>
    <property type="project" value="InterPro"/>
</dbReference>
<dbReference type="PROSITE" id="PS00092">
    <property type="entry name" value="N6_MTASE"/>
    <property type="match status" value="1"/>
</dbReference>
<feature type="domain" description="DUF4942" evidence="1">
    <location>
        <begin position="305"/>
        <end position="555"/>
    </location>
</feature>
<name>A0A6S6SSN8_9BACT</name>
<dbReference type="SUPFAM" id="SSF53335">
    <property type="entry name" value="S-adenosyl-L-methionine-dependent methyltransferases"/>
    <property type="match status" value="1"/>
</dbReference>
<dbReference type="GO" id="GO:0008168">
    <property type="term" value="F:methyltransferase activity"/>
    <property type="evidence" value="ECO:0007669"/>
    <property type="project" value="InterPro"/>
</dbReference>
<proteinExistence type="predicted"/>
<reference evidence="2" key="1">
    <citation type="submission" date="2020-01" db="EMBL/GenBank/DDBJ databases">
        <authorList>
            <person name="Meier V. D."/>
            <person name="Meier V D."/>
        </authorList>
    </citation>
    <scope>NUCLEOTIDE SEQUENCE</scope>
    <source>
        <strain evidence="2">HLG_WM_MAG_01</strain>
    </source>
</reference>
<gene>
    <name evidence="2" type="ORF">HELGO_WM3319</name>
</gene>
<accession>A0A6S6SSN8</accession>